<proteinExistence type="predicted"/>
<evidence type="ECO:0000313" key="1">
    <source>
        <dbReference type="EMBL" id="NHZ32460.1"/>
    </source>
</evidence>
<sequence length="175" mass="19140">MKPVHVTVLNDQSIIRWIATEMALSDSSLGEGPILWEHPSVPFLQCTGIDIQLQNGSVYRMLSQLDDGNTGGYIGLYLTAREVIDTPCSFEAGSIYRTRELSELPVGVATVTVTESDGQNTVSRIDIVDGGRTVSCWAAEVDERADGSFNINVGDESILVQVDRLRPAHLSSEWE</sequence>
<dbReference type="EMBL" id="VUYU01000001">
    <property type="protein sequence ID" value="NHZ32460.1"/>
    <property type="molecule type" value="Genomic_DNA"/>
</dbReference>
<dbReference type="Proteomes" id="UP000785613">
    <property type="component" value="Unassembled WGS sequence"/>
</dbReference>
<keyword evidence="2" id="KW-1185">Reference proteome</keyword>
<dbReference type="RefSeq" id="WP_167221240.1">
    <property type="nucleotide sequence ID" value="NZ_VUYU01000001.1"/>
</dbReference>
<name>A0ABX0LJ40_9BURK</name>
<protein>
    <submittedName>
        <fullName evidence="1">Uncharacterized protein</fullName>
    </submittedName>
</protein>
<accession>A0ABX0LJ40</accession>
<reference evidence="1 2" key="1">
    <citation type="submission" date="2019-09" db="EMBL/GenBank/DDBJ databases">
        <title>Taxonomy of Antarctic Massilia spp.: description of Massilia rubra sp. nov., Massilia aquatica sp. nov., Massilia mucilaginosa sp. nov., Massilia frigida sp. nov. isolated from streams, lakes and regoliths.</title>
        <authorList>
            <person name="Holochova P."/>
            <person name="Sedlacek I."/>
            <person name="Kralova S."/>
            <person name="Maslanova I."/>
            <person name="Busse H.-J."/>
            <person name="Stankova E."/>
            <person name="Vrbovska V."/>
            <person name="Kovarovic V."/>
            <person name="Bartak M."/>
            <person name="Svec P."/>
            <person name="Pantucek R."/>
        </authorList>
    </citation>
    <scope>NUCLEOTIDE SEQUENCE [LARGE SCALE GENOMIC DNA]</scope>
    <source>
        <strain evidence="1 2">CCM 8692</strain>
    </source>
</reference>
<organism evidence="1 2">
    <name type="scientific">Massilia rubra</name>
    <dbReference type="NCBI Taxonomy" id="2607910"/>
    <lineage>
        <taxon>Bacteria</taxon>
        <taxon>Pseudomonadati</taxon>
        <taxon>Pseudomonadota</taxon>
        <taxon>Betaproteobacteria</taxon>
        <taxon>Burkholderiales</taxon>
        <taxon>Oxalobacteraceae</taxon>
        <taxon>Telluria group</taxon>
        <taxon>Massilia</taxon>
    </lineage>
</organism>
<evidence type="ECO:0000313" key="2">
    <source>
        <dbReference type="Proteomes" id="UP000785613"/>
    </source>
</evidence>
<comment type="caution">
    <text evidence="1">The sequence shown here is derived from an EMBL/GenBank/DDBJ whole genome shotgun (WGS) entry which is preliminary data.</text>
</comment>
<gene>
    <name evidence="1" type="ORF">F0185_02500</name>
</gene>